<dbReference type="InterPro" id="IPR003358">
    <property type="entry name" value="tRNA_(Gua-N-7)_MeTrfase_Trmb"/>
</dbReference>
<comment type="function">
    <text evidence="2">Catalyzes the formation of N(7)-methylguanine at position 46 (m7G46) in tRNA.</text>
</comment>
<evidence type="ECO:0000313" key="11">
    <source>
        <dbReference type="Proteomes" id="UP001158045"/>
    </source>
</evidence>
<dbReference type="EMBL" id="JARYZI010000015">
    <property type="protein sequence ID" value="MDH8679701.1"/>
    <property type="molecule type" value="Genomic_DNA"/>
</dbReference>
<dbReference type="Proteomes" id="UP001158045">
    <property type="component" value="Unassembled WGS sequence"/>
</dbReference>
<evidence type="ECO:0000256" key="6">
    <source>
        <dbReference type="ARBA" id="ARBA00022603"/>
    </source>
</evidence>
<proteinExistence type="predicted"/>
<dbReference type="CDD" id="cd02440">
    <property type="entry name" value="AdoMet_MTases"/>
    <property type="match status" value="1"/>
</dbReference>
<dbReference type="RefSeq" id="WP_281095596.1">
    <property type="nucleotide sequence ID" value="NZ_JARYZI010000015.1"/>
</dbReference>
<keyword evidence="7" id="KW-0808">Transferase</keyword>
<gene>
    <name evidence="10" type="primary">cbiT</name>
    <name evidence="10" type="ORF">QE109_16200</name>
</gene>
<accession>A0ABT6NGZ1</accession>
<dbReference type="InterPro" id="IPR014008">
    <property type="entry name" value="Cbl_synth_MTase_CbiT"/>
</dbReference>
<dbReference type="EC" id="2.1.1.33" evidence="4"/>
<organism evidence="10 11">
    <name type="scientific">Fusibacter bizertensis</name>
    <dbReference type="NCBI Taxonomy" id="1488331"/>
    <lineage>
        <taxon>Bacteria</taxon>
        <taxon>Bacillati</taxon>
        <taxon>Bacillota</taxon>
        <taxon>Clostridia</taxon>
        <taxon>Eubacteriales</taxon>
        <taxon>Eubacteriales Family XII. Incertae Sedis</taxon>
        <taxon>Fusibacter</taxon>
    </lineage>
</organism>
<evidence type="ECO:0000256" key="8">
    <source>
        <dbReference type="ARBA" id="ARBA00022691"/>
    </source>
</evidence>
<dbReference type="SUPFAM" id="SSF53335">
    <property type="entry name" value="S-adenosyl-L-methionine-dependent methyltransferases"/>
    <property type="match status" value="1"/>
</dbReference>
<keyword evidence="8" id="KW-0949">S-adenosyl-L-methionine</keyword>
<protein>
    <recommendedName>
        <fullName evidence="4">tRNA (guanine(46)-N(7))-methyltransferase</fullName>
        <ecNumber evidence="4">2.1.1.33</ecNumber>
    </recommendedName>
</protein>
<dbReference type="PANTHER" id="PTHR43182">
    <property type="entry name" value="COBALT-PRECORRIN-6B C(15)-METHYLTRANSFERASE (DECARBOXYLATING)"/>
    <property type="match status" value="1"/>
</dbReference>
<dbReference type="PANTHER" id="PTHR43182:SF1">
    <property type="entry name" value="COBALT-PRECORRIN-7 C(5)-METHYLTRANSFERASE"/>
    <property type="match status" value="1"/>
</dbReference>
<comment type="pathway">
    <text evidence="3">Cofactor biosynthesis; adenosylcobalamin biosynthesis.</text>
</comment>
<evidence type="ECO:0000256" key="1">
    <source>
        <dbReference type="ARBA" id="ARBA00000142"/>
    </source>
</evidence>
<comment type="catalytic activity">
    <reaction evidence="1">
        <text>guanosine(46) in tRNA + S-adenosyl-L-methionine = N(7)-methylguanosine(46) in tRNA + S-adenosyl-L-homocysteine</text>
        <dbReference type="Rhea" id="RHEA:42708"/>
        <dbReference type="Rhea" id="RHEA-COMP:10188"/>
        <dbReference type="Rhea" id="RHEA-COMP:10189"/>
        <dbReference type="ChEBI" id="CHEBI:57856"/>
        <dbReference type="ChEBI" id="CHEBI:59789"/>
        <dbReference type="ChEBI" id="CHEBI:74269"/>
        <dbReference type="ChEBI" id="CHEBI:74480"/>
        <dbReference type="EC" id="2.1.1.33"/>
    </reaction>
</comment>
<evidence type="ECO:0000313" key="10">
    <source>
        <dbReference type="EMBL" id="MDH8679701.1"/>
    </source>
</evidence>
<comment type="caution">
    <text evidence="10">The sequence shown here is derived from an EMBL/GenBank/DDBJ whole genome shotgun (WGS) entry which is preliminary data.</text>
</comment>
<keyword evidence="6" id="KW-0489">Methyltransferase</keyword>
<keyword evidence="5" id="KW-0169">Cobalamin biosynthesis</keyword>
<dbReference type="InterPro" id="IPR050714">
    <property type="entry name" value="Cobalamin_biosynth_MTase"/>
</dbReference>
<evidence type="ECO:0000256" key="5">
    <source>
        <dbReference type="ARBA" id="ARBA00022573"/>
    </source>
</evidence>
<dbReference type="Pfam" id="PF02390">
    <property type="entry name" value="Methyltransf_4"/>
    <property type="match status" value="1"/>
</dbReference>
<evidence type="ECO:0000256" key="7">
    <source>
        <dbReference type="ARBA" id="ARBA00022679"/>
    </source>
</evidence>
<evidence type="ECO:0000256" key="9">
    <source>
        <dbReference type="ARBA" id="ARBA00022694"/>
    </source>
</evidence>
<dbReference type="Gene3D" id="3.40.50.150">
    <property type="entry name" value="Vaccinia Virus protein VP39"/>
    <property type="match status" value="1"/>
</dbReference>
<reference evidence="10 11" key="1">
    <citation type="submission" date="2023-04" db="EMBL/GenBank/DDBJ databases">
        <title>Fusibacter bizertensis strain WBS, isolated from littoral bottom sediments of the Arctic seas - biochemical and genomic analysis.</title>
        <authorList>
            <person name="Brioukhanov A.L."/>
        </authorList>
    </citation>
    <scope>NUCLEOTIDE SEQUENCE [LARGE SCALE GENOMIC DNA]</scope>
    <source>
        <strain evidence="10 11">WBS</strain>
    </source>
</reference>
<keyword evidence="11" id="KW-1185">Reference proteome</keyword>
<dbReference type="InterPro" id="IPR029063">
    <property type="entry name" value="SAM-dependent_MTases_sf"/>
</dbReference>
<sequence length="188" mass="20635">MKDDVYIRGKNPMTKMEVRGTIISYLELASAQSVLEIGAGTGSVTVEIAKSAPSANVIAIEKTTTGCELILENASRHNVNIKVVNDHAPTEQLLEPSQFDRIYVGGTGRAFTEIMAWLEAGMMQAGCILVFSVITLESMNEIMSYVSKSEKYSGLEASQIQASRLENLGDYHYFKPLNPCTVIKCVYK</sequence>
<dbReference type="NCBIfam" id="TIGR02469">
    <property type="entry name" value="CbiT"/>
    <property type="match status" value="1"/>
</dbReference>
<evidence type="ECO:0000256" key="2">
    <source>
        <dbReference type="ARBA" id="ARBA00003015"/>
    </source>
</evidence>
<name>A0ABT6NGZ1_9FIRM</name>
<keyword evidence="9" id="KW-0819">tRNA processing</keyword>
<evidence type="ECO:0000256" key="3">
    <source>
        <dbReference type="ARBA" id="ARBA00004953"/>
    </source>
</evidence>
<evidence type="ECO:0000256" key="4">
    <source>
        <dbReference type="ARBA" id="ARBA00011977"/>
    </source>
</evidence>